<reference evidence="2 3" key="1">
    <citation type="submission" date="2019-04" db="EMBL/GenBank/DDBJ databases">
        <title>Friends and foes A comparative genomics study of 23 Aspergillus species from section Flavi.</title>
        <authorList>
            <consortium name="DOE Joint Genome Institute"/>
            <person name="Kjaerbolling I."/>
            <person name="Vesth T."/>
            <person name="Frisvad J.C."/>
            <person name="Nybo J.L."/>
            <person name="Theobald S."/>
            <person name="Kildgaard S."/>
            <person name="Isbrandt T."/>
            <person name="Kuo A."/>
            <person name="Sato A."/>
            <person name="Lyhne E.K."/>
            <person name="Kogle M.E."/>
            <person name="Wiebenga A."/>
            <person name="Kun R.S."/>
            <person name="Lubbers R.J."/>
            <person name="Makela M.R."/>
            <person name="Barry K."/>
            <person name="Chovatia M."/>
            <person name="Clum A."/>
            <person name="Daum C."/>
            <person name="Haridas S."/>
            <person name="He G."/>
            <person name="LaButti K."/>
            <person name="Lipzen A."/>
            <person name="Mondo S."/>
            <person name="Riley R."/>
            <person name="Salamov A."/>
            <person name="Simmons B.A."/>
            <person name="Magnuson J.K."/>
            <person name="Henrissat B."/>
            <person name="Mortensen U.H."/>
            <person name="Larsen T.O."/>
            <person name="Devries R.P."/>
            <person name="Grigoriev I.V."/>
            <person name="Machida M."/>
            <person name="Baker S.E."/>
            <person name="Andersen M.R."/>
        </authorList>
    </citation>
    <scope>NUCLEOTIDE SEQUENCE [LARGE SCALE GENOMIC DNA]</scope>
    <source>
        <strain evidence="2 3">CBS 151.66</strain>
    </source>
</reference>
<dbReference type="OrthoDB" id="674604at2759"/>
<organism evidence="2 3">
    <name type="scientific">Aspergillus leporis</name>
    <dbReference type="NCBI Taxonomy" id="41062"/>
    <lineage>
        <taxon>Eukaryota</taxon>
        <taxon>Fungi</taxon>
        <taxon>Dikarya</taxon>
        <taxon>Ascomycota</taxon>
        <taxon>Pezizomycotina</taxon>
        <taxon>Eurotiomycetes</taxon>
        <taxon>Eurotiomycetidae</taxon>
        <taxon>Eurotiales</taxon>
        <taxon>Aspergillaceae</taxon>
        <taxon>Aspergillus</taxon>
        <taxon>Aspergillus subgen. Circumdati</taxon>
    </lineage>
</organism>
<evidence type="ECO:0000259" key="1">
    <source>
        <dbReference type="Pfam" id="PF26640"/>
    </source>
</evidence>
<sequence length="229" mass="25902">MRSYPTPLQVRISLQDRHLRTVGGSQEDGLFKHCWSRRVFTFSPMIGTKFGLSHFISSITRVSEEFLLGKELSGAPIAARMAWAAKRKITREENIAYCLLGIFAVRLPLLYEEGGRNAIFRLQEELLRTSDDQSLFAWQADDDFIFTSATESRIPELQRSHRNLCYYSDFTPGVLRLRRRSSCGIGALSDTLNLGNVSKSFKFLPRAAYDLVASNEYFTEAGLLPCSGI</sequence>
<accession>A0A5N5WJB4</accession>
<dbReference type="Pfam" id="PF26640">
    <property type="entry name" value="DUF8212"/>
    <property type="match status" value="1"/>
</dbReference>
<name>A0A5N5WJB4_9EURO</name>
<dbReference type="Proteomes" id="UP000326565">
    <property type="component" value="Unassembled WGS sequence"/>
</dbReference>
<dbReference type="EMBL" id="ML732396">
    <property type="protein sequence ID" value="KAB8068389.1"/>
    <property type="molecule type" value="Genomic_DNA"/>
</dbReference>
<gene>
    <name evidence="2" type="ORF">BDV29DRAFT_184636</name>
</gene>
<evidence type="ECO:0000313" key="2">
    <source>
        <dbReference type="EMBL" id="KAB8068389.1"/>
    </source>
</evidence>
<dbReference type="PANTHER" id="PTHR10622">
    <property type="entry name" value="HET DOMAIN-CONTAINING PROTEIN"/>
    <property type="match status" value="1"/>
</dbReference>
<dbReference type="AlphaFoldDB" id="A0A5N5WJB4"/>
<protein>
    <recommendedName>
        <fullName evidence="1">DUF8212 domain-containing protein</fullName>
    </recommendedName>
</protein>
<feature type="domain" description="DUF8212" evidence="1">
    <location>
        <begin position="118"/>
        <end position="144"/>
    </location>
</feature>
<proteinExistence type="predicted"/>
<evidence type="ECO:0000313" key="3">
    <source>
        <dbReference type="Proteomes" id="UP000326565"/>
    </source>
</evidence>
<keyword evidence="3" id="KW-1185">Reference proteome</keyword>
<dbReference type="PANTHER" id="PTHR10622:SF10">
    <property type="entry name" value="HET DOMAIN-CONTAINING PROTEIN"/>
    <property type="match status" value="1"/>
</dbReference>
<dbReference type="InterPro" id="IPR058525">
    <property type="entry name" value="DUF8212"/>
</dbReference>